<keyword evidence="3" id="KW-1185">Reference proteome</keyword>
<sequence length="174" mass="19156">MIDSSSCVVETVFVAATLALVNQTLTIITASVIVVTIILSTNPDVKQLTIATTSLFVRETSLSPSSIKRNRGSYSSLPASRHSSISGTNTLKEFATVVATKDLSFVWNLSATERRGFGYIGRDQDDLKKKCDTLEGRIPRLRRNWLSRGQSLSLSTLCSKRLSDTVLCKLWLLK</sequence>
<dbReference type="EMBL" id="OX451740">
    <property type="protein sequence ID" value="CAI8611887.1"/>
    <property type="molecule type" value="Genomic_DNA"/>
</dbReference>
<organism evidence="2 3">
    <name type="scientific">Vicia faba</name>
    <name type="common">Broad bean</name>
    <name type="synonym">Faba vulgaris</name>
    <dbReference type="NCBI Taxonomy" id="3906"/>
    <lineage>
        <taxon>Eukaryota</taxon>
        <taxon>Viridiplantae</taxon>
        <taxon>Streptophyta</taxon>
        <taxon>Embryophyta</taxon>
        <taxon>Tracheophyta</taxon>
        <taxon>Spermatophyta</taxon>
        <taxon>Magnoliopsida</taxon>
        <taxon>eudicotyledons</taxon>
        <taxon>Gunneridae</taxon>
        <taxon>Pentapetalae</taxon>
        <taxon>rosids</taxon>
        <taxon>fabids</taxon>
        <taxon>Fabales</taxon>
        <taxon>Fabaceae</taxon>
        <taxon>Papilionoideae</taxon>
        <taxon>50 kb inversion clade</taxon>
        <taxon>NPAAA clade</taxon>
        <taxon>Hologalegina</taxon>
        <taxon>IRL clade</taxon>
        <taxon>Fabeae</taxon>
        <taxon>Vicia</taxon>
    </lineage>
</organism>
<keyword evidence="1" id="KW-0472">Membrane</keyword>
<evidence type="ECO:0000313" key="2">
    <source>
        <dbReference type="EMBL" id="CAI8611887.1"/>
    </source>
</evidence>
<keyword evidence="1" id="KW-1133">Transmembrane helix</keyword>
<dbReference type="Proteomes" id="UP001157006">
    <property type="component" value="Chromosome 5"/>
</dbReference>
<evidence type="ECO:0000313" key="3">
    <source>
        <dbReference type="Proteomes" id="UP001157006"/>
    </source>
</evidence>
<feature type="transmembrane region" description="Helical" evidence="1">
    <location>
        <begin position="12"/>
        <end position="39"/>
    </location>
</feature>
<proteinExistence type="predicted"/>
<reference evidence="2 3" key="1">
    <citation type="submission" date="2023-01" db="EMBL/GenBank/DDBJ databases">
        <authorList>
            <person name="Kreplak J."/>
        </authorList>
    </citation>
    <scope>NUCLEOTIDE SEQUENCE [LARGE SCALE GENOMIC DNA]</scope>
</reference>
<gene>
    <name evidence="2" type="ORF">VFH_V007480</name>
</gene>
<accession>A0AAV1ANC5</accession>
<keyword evidence="1" id="KW-0812">Transmembrane</keyword>
<protein>
    <submittedName>
        <fullName evidence="2">Uncharacterized protein</fullName>
    </submittedName>
</protein>
<evidence type="ECO:0000256" key="1">
    <source>
        <dbReference type="SAM" id="Phobius"/>
    </source>
</evidence>
<name>A0AAV1ANC5_VICFA</name>
<dbReference type="AlphaFoldDB" id="A0AAV1ANC5"/>